<sequence length="70" mass="7650">MVTLSHILIFVTVLIGLVSSVPVRVKPDVNLGCMLYQVYLQNYATEAATSADYDVSVGSHPTLRRALGER</sequence>
<dbReference type="Proteomes" id="UP000245626">
    <property type="component" value="Unassembled WGS sequence"/>
</dbReference>
<dbReference type="EMBL" id="KZ819984">
    <property type="protein sequence ID" value="PWN49974.1"/>
    <property type="molecule type" value="Genomic_DNA"/>
</dbReference>
<reference evidence="1 2" key="1">
    <citation type="journal article" date="2018" name="Mol. Biol. Evol.">
        <title>Broad Genomic Sampling Reveals a Smut Pathogenic Ancestry of the Fungal Clade Ustilaginomycotina.</title>
        <authorList>
            <person name="Kijpornyongpan T."/>
            <person name="Mondo S.J."/>
            <person name="Barry K."/>
            <person name="Sandor L."/>
            <person name="Lee J."/>
            <person name="Lipzen A."/>
            <person name="Pangilinan J."/>
            <person name="LaButti K."/>
            <person name="Hainaut M."/>
            <person name="Henrissat B."/>
            <person name="Grigoriev I.V."/>
            <person name="Spatafora J.W."/>
            <person name="Aime M.C."/>
        </authorList>
    </citation>
    <scope>NUCLEOTIDE SEQUENCE [LARGE SCALE GENOMIC DNA]</scope>
    <source>
        <strain evidence="1 2">SA 807</strain>
    </source>
</reference>
<evidence type="ECO:0000313" key="2">
    <source>
        <dbReference type="Proteomes" id="UP000245626"/>
    </source>
</evidence>
<evidence type="ECO:0000313" key="1">
    <source>
        <dbReference type="EMBL" id="PWN49974.1"/>
    </source>
</evidence>
<proteinExistence type="predicted"/>
<name>A0ACD0NW74_9BASI</name>
<organism evidence="1 2">
    <name type="scientific">Violaceomyces palustris</name>
    <dbReference type="NCBI Taxonomy" id="1673888"/>
    <lineage>
        <taxon>Eukaryota</taxon>
        <taxon>Fungi</taxon>
        <taxon>Dikarya</taxon>
        <taxon>Basidiomycota</taxon>
        <taxon>Ustilaginomycotina</taxon>
        <taxon>Ustilaginomycetes</taxon>
        <taxon>Violaceomycetales</taxon>
        <taxon>Violaceomycetaceae</taxon>
        <taxon>Violaceomyces</taxon>
    </lineage>
</organism>
<keyword evidence="2" id="KW-1185">Reference proteome</keyword>
<accession>A0ACD0NW74</accession>
<gene>
    <name evidence="1" type="ORF">IE53DRAFT_387773</name>
</gene>
<protein>
    <submittedName>
        <fullName evidence="1">Uncharacterized protein</fullName>
    </submittedName>
</protein>